<dbReference type="RefSeq" id="WP_150456257.1">
    <property type="nucleotide sequence ID" value="NZ_VYKK01000001.1"/>
</dbReference>
<keyword evidence="1" id="KW-1133">Transmembrane helix</keyword>
<gene>
    <name evidence="3" type="ORF">F4V43_00390</name>
</gene>
<dbReference type="EMBL" id="VYKK01000001">
    <property type="protein sequence ID" value="KAA9008626.1"/>
    <property type="molecule type" value="Genomic_DNA"/>
</dbReference>
<protein>
    <submittedName>
        <fullName evidence="3">Transglutaminase domain-containing protein</fullName>
    </submittedName>
</protein>
<organism evidence="3 4">
    <name type="scientific">Paenibacillus spiritus</name>
    <dbReference type="NCBI Taxonomy" id="2496557"/>
    <lineage>
        <taxon>Bacteria</taxon>
        <taxon>Bacillati</taxon>
        <taxon>Bacillota</taxon>
        <taxon>Bacilli</taxon>
        <taxon>Bacillales</taxon>
        <taxon>Paenibacillaceae</taxon>
        <taxon>Paenibacillus</taxon>
    </lineage>
</organism>
<dbReference type="SUPFAM" id="SSF54001">
    <property type="entry name" value="Cysteine proteinases"/>
    <property type="match status" value="1"/>
</dbReference>
<dbReference type="OrthoDB" id="1817605at2"/>
<dbReference type="SMART" id="SM00460">
    <property type="entry name" value="TGc"/>
    <property type="match status" value="1"/>
</dbReference>
<dbReference type="Gene3D" id="3.10.620.30">
    <property type="match status" value="1"/>
</dbReference>
<keyword evidence="1" id="KW-0472">Membrane</keyword>
<accession>A0A5J5GK01</accession>
<comment type="caution">
    <text evidence="3">The sequence shown here is derived from an EMBL/GenBank/DDBJ whole genome shotgun (WGS) entry which is preliminary data.</text>
</comment>
<sequence length="379" mass="40794">MLNEALSSLRAGNWVTVVLVAIVLLSVLQGAFRGFSRSAGRLLGLLGSGLLTAASLAGALISAALLSPLVKTWAEGRTAPAGELSGWQVVYYTSLSSLSASPLLRFLLLTAVCSMAIRLLLALLRVPQPGRGRRFGAAPARRTLAGTLGGAGIGLCIGAVRGAVVVALLYVAAGLGPDTGFARYVESSPVYRQSADALIEPLGGRAVRQGLPVLTRTFASEMDGILRRKYDLVDRDISASIAEAAGQIAGKGKNDEEKARLLYDWVGSRIAYDHAKAENYEKNGIWKEQTPQDTFDTREGVCIDYARLYAVMARSQNLQVRVVTGRGYDGRGGYGPHAWNEVYLAEQQRWVPLDPTWAQSGNWFDPQDFDKTHVQESVL</sequence>
<name>A0A5J5GK01_9BACL</name>
<dbReference type="PANTHER" id="PTHR33490:SF3">
    <property type="entry name" value="CONSERVED INTEGRAL MEMBRANE PROTEIN"/>
    <property type="match status" value="1"/>
</dbReference>
<evidence type="ECO:0000313" key="4">
    <source>
        <dbReference type="Proteomes" id="UP000367750"/>
    </source>
</evidence>
<proteinExistence type="predicted"/>
<evidence type="ECO:0000259" key="2">
    <source>
        <dbReference type="SMART" id="SM00460"/>
    </source>
</evidence>
<keyword evidence="4" id="KW-1185">Reference proteome</keyword>
<evidence type="ECO:0000313" key="3">
    <source>
        <dbReference type="EMBL" id="KAA9008626.1"/>
    </source>
</evidence>
<keyword evidence="1" id="KW-0812">Transmembrane</keyword>
<dbReference type="AlphaFoldDB" id="A0A5J5GK01"/>
<dbReference type="PANTHER" id="PTHR33490">
    <property type="entry name" value="BLR5614 PROTEIN-RELATED"/>
    <property type="match status" value="1"/>
</dbReference>
<dbReference type="InterPro" id="IPR002931">
    <property type="entry name" value="Transglutaminase-like"/>
</dbReference>
<dbReference type="InterPro" id="IPR038765">
    <property type="entry name" value="Papain-like_cys_pep_sf"/>
</dbReference>
<feature type="transmembrane region" description="Helical" evidence="1">
    <location>
        <begin position="44"/>
        <end position="66"/>
    </location>
</feature>
<dbReference type="Proteomes" id="UP000367750">
    <property type="component" value="Unassembled WGS sequence"/>
</dbReference>
<evidence type="ECO:0000256" key="1">
    <source>
        <dbReference type="SAM" id="Phobius"/>
    </source>
</evidence>
<feature type="transmembrane region" description="Helical" evidence="1">
    <location>
        <begin position="12"/>
        <end position="32"/>
    </location>
</feature>
<feature type="transmembrane region" description="Helical" evidence="1">
    <location>
        <begin position="144"/>
        <end position="173"/>
    </location>
</feature>
<dbReference type="Pfam" id="PF01841">
    <property type="entry name" value="Transglut_core"/>
    <property type="match status" value="1"/>
</dbReference>
<reference evidence="3 4" key="1">
    <citation type="submission" date="2019-09" db="EMBL/GenBank/DDBJ databases">
        <title>Bacillus ochoae sp. nov., Paenibacillus whitsoniae sp. nov., Paenibacillus spiritus sp. nov. Isolated from the Mars Exploration Rover during spacecraft assembly.</title>
        <authorList>
            <person name="Seuylemezian A."/>
            <person name="Vaishampayan P."/>
        </authorList>
    </citation>
    <scope>NUCLEOTIDE SEQUENCE [LARGE SCALE GENOMIC DNA]</scope>
    <source>
        <strain evidence="3 4">MER_111</strain>
    </source>
</reference>
<feature type="domain" description="Transglutaminase-like" evidence="2">
    <location>
        <begin position="294"/>
        <end position="357"/>
    </location>
</feature>
<feature type="transmembrane region" description="Helical" evidence="1">
    <location>
        <begin position="103"/>
        <end position="124"/>
    </location>
</feature>